<evidence type="ECO:0000313" key="2">
    <source>
        <dbReference type="EMBL" id="DAF50831.1"/>
    </source>
</evidence>
<evidence type="ECO:0000256" key="1">
    <source>
        <dbReference type="SAM" id="Coils"/>
    </source>
</evidence>
<reference evidence="2" key="1">
    <citation type="journal article" date="2021" name="Proc. Natl. Acad. Sci. U.S.A.">
        <title>A Catalog of Tens of Thousands of Viruses from Human Metagenomes Reveals Hidden Associations with Chronic Diseases.</title>
        <authorList>
            <person name="Tisza M.J."/>
            <person name="Buck C.B."/>
        </authorList>
    </citation>
    <scope>NUCLEOTIDE SEQUENCE</scope>
    <source>
        <strain evidence="2">CtDhw1</strain>
    </source>
</reference>
<proteinExistence type="predicted"/>
<keyword evidence="1" id="KW-0175">Coiled coil</keyword>
<organism evidence="2">
    <name type="scientific">Siphoviridae sp. ctDhw1</name>
    <dbReference type="NCBI Taxonomy" id="2827813"/>
    <lineage>
        <taxon>Viruses</taxon>
        <taxon>Duplodnaviria</taxon>
        <taxon>Heunggongvirae</taxon>
        <taxon>Uroviricota</taxon>
        <taxon>Caudoviricetes</taxon>
    </lineage>
</organism>
<feature type="coiled-coil region" evidence="1">
    <location>
        <begin position="3"/>
        <end position="30"/>
    </location>
</feature>
<dbReference type="EMBL" id="BK032602">
    <property type="protein sequence ID" value="DAF50831.1"/>
    <property type="molecule type" value="Genomic_DNA"/>
</dbReference>
<accession>A0A8S5SJJ0</accession>
<name>A0A8S5SJJ0_9CAUD</name>
<sequence length="64" mass="7238">MAEEKAKRARRTVEDKIAEIDAKIATLEAKKQELLRPAKMKKIIEEASANMTPEEMAEKLGIKL</sequence>
<protein>
    <submittedName>
        <fullName evidence="2">Proline/betaine transporter, CYTOPLASMIC, COILED-COIL, ANTIPARALLEL, TWO-STRANDED</fullName>
    </submittedName>
</protein>